<gene>
    <name evidence="8" type="ORF">CL6EHI_125300</name>
</gene>
<dbReference type="InterPro" id="IPR014768">
    <property type="entry name" value="GBD/FH3_dom"/>
</dbReference>
<dbReference type="VEuPathDB" id="AmoebaDB:KM1_056360"/>
<dbReference type="VEuPathDB" id="AmoebaDB:EHI7A_197510"/>
<organism evidence="8 9">
    <name type="scientific">Entamoeba histolytica</name>
    <dbReference type="NCBI Taxonomy" id="5759"/>
    <lineage>
        <taxon>Eukaryota</taxon>
        <taxon>Amoebozoa</taxon>
        <taxon>Evosea</taxon>
        <taxon>Archamoebae</taxon>
        <taxon>Mastigamoebida</taxon>
        <taxon>Entamoebidae</taxon>
        <taxon>Entamoeba</taxon>
    </lineage>
</organism>
<dbReference type="Proteomes" id="UP000078387">
    <property type="component" value="Unassembled WGS sequence"/>
</dbReference>
<feature type="compositionally biased region" description="Pro residues" evidence="5">
    <location>
        <begin position="688"/>
        <end position="709"/>
    </location>
</feature>
<dbReference type="VEuPathDB" id="AmoebaDB:EHI_125300"/>
<dbReference type="InterPro" id="IPR010472">
    <property type="entry name" value="FH3_dom"/>
</dbReference>
<dbReference type="AlphaFoldDB" id="A0A5K1V278"/>
<feature type="domain" description="GBD/FH3" evidence="6">
    <location>
        <begin position="67"/>
        <end position="448"/>
    </location>
</feature>
<feature type="region of interest" description="Disordered" evidence="5">
    <location>
        <begin position="688"/>
        <end position="711"/>
    </location>
</feature>
<dbReference type="InterPro" id="IPR010473">
    <property type="entry name" value="GTPase-bd"/>
</dbReference>
<dbReference type="VEuPathDB" id="AmoebaDB:EHI5A_038070"/>
<evidence type="ECO:0000313" key="8">
    <source>
        <dbReference type="EMBL" id="GAT96902.1"/>
    </source>
</evidence>
<dbReference type="Pfam" id="PF02181">
    <property type="entry name" value="FH2"/>
    <property type="match status" value="1"/>
</dbReference>
<dbReference type="VEuPathDB" id="AmoebaDB:EHI7A_024870"/>
<feature type="compositionally biased region" description="Pro residues" evidence="5">
    <location>
        <begin position="586"/>
        <end position="647"/>
    </location>
</feature>
<dbReference type="EMBL" id="BDEQ01000001">
    <property type="protein sequence ID" value="GAT96902.1"/>
    <property type="molecule type" value="Genomic_DNA"/>
</dbReference>
<reference evidence="8 9" key="1">
    <citation type="submission" date="2016-05" db="EMBL/GenBank/DDBJ databases">
        <title>First whole genome sequencing of Entamoeba histolytica HM1:IMSS-clone-6.</title>
        <authorList>
            <person name="Mukherjee Avik.K."/>
            <person name="Izumyama S."/>
            <person name="Nakada-Tsukui K."/>
            <person name="Nozaki T."/>
        </authorList>
    </citation>
    <scope>NUCLEOTIDE SEQUENCE [LARGE SCALE GENOMIC DNA]</scope>
    <source>
        <strain evidence="8 9">HM1:IMSS clone 6</strain>
    </source>
</reference>
<dbReference type="PANTHER" id="PTHR45691:SF6">
    <property type="entry name" value="PROTEIN DIAPHANOUS"/>
    <property type="match status" value="1"/>
</dbReference>
<dbReference type="Pfam" id="PF06367">
    <property type="entry name" value="Drf_FH3"/>
    <property type="match status" value="1"/>
</dbReference>
<keyword evidence="2 4" id="KW-0175">Coiled coil</keyword>
<dbReference type="Gene3D" id="1.20.58.2220">
    <property type="entry name" value="Formin, FH2 domain"/>
    <property type="match status" value="1"/>
</dbReference>
<dbReference type="VEuPathDB" id="AmoebaDB:KM1_306900"/>
<keyword evidence="3" id="KW-0009">Actin-binding</keyword>
<evidence type="ECO:0000256" key="3">
    <source>
        <dbReference type="ARBA" id="ARBA00023203"/>
    </source>
</evidence>
<dbReference type="InterPro" id="IPR016024">
    <property type="entry name" value="ARM-type_fold"/>
</dbReference>
<dbReference type="SMART" id="SM00498">
    <property type="entry name" value="FH2"/>
    <property type="match status" value="1"/>
</dbReference>
<proteinExistence type="inferred from homology"/>
<evidence type="ECO:0000256" key="2">
    <source>
        <dbReference type="ARBA" id="ARBA00023054"/>
    </source>
</evidence>
<dbReference type="InterPro" id="IPR042201">
    <property type="entry name" value="FH2_Formin_sf"/>
</dbReference>
<dbReference type="InterPro" id="IPR051412">
    <property type="entry name" value="Formin_Homology_Diaphanous_sf"/>
</dbReference>
<feature type="region of interest" description="Disordered" evidence="5">
    <location>
        <begin position="565"/>
        <end position="647"/>
    </location>
</feature>
<evidence type="ECO:0000256" key="5">
    <source>
        <dbReference type="SAM" id="MobiDB-lite"/>
    </source>
</evidence>
<dbReference type="SMART" id="SM01140">
    <property type="entry name" value="Drf_GBD"/>
    <property type="match status" value="1"/>
</dbReference>
<dbReference type="PROSITE" id="PS51232">
    <property type="entry name" value="GBD_FH3"/>
    <property type="match status" value="1"/>
</dbReference>
<evidence type="ECO:0000256" key="4">
    <source>
        <dbReference type="SAM" id="Coils"/>
    </source>
</evidence>
<feature type="region of interest" description="Disordered" evidence="5">
    <location>
        <begin position="1122"/>
        <end position="1144"/>
    </location>
</feature>
<evidence type="ECO:0000259" key="7">
    <source>
        <dbReference type="PROSITE" id="PS51444"/>
    </source>
</evidence>
<accession>A0A5K1V278</accession>
<protein>
    <submittedName>
        <fullName evidence="8">Diaphanous protein putative</fullName>
    </submittedName>
</protein>
<dbReference type="SMART" id="SM01139">
    <property type="entry name" value="Drf_FH3"/>
    <property type="match status" value="1"/>
</dbReference>
<evidence type="ECO:0000313" key="9">
    <source>
        <dbReference type="Proteomes" id="UP000078387"/>
    </source>
</evidence>
<sequence>MDKIPHTFKDCTQPVENKKCVYCNKEIKKKQKAVYCTVCNIYLHEKKCIDKFRKEPTSCKRPIKVEVEMPPEEVVQQKFAIVAKEMKIDNPELITIPNQWKLVQEYEKKQKKDIRIQLNAQKTGNWRNAITDPKYLADLLKTRDDMDLLNEMVVVFRSSSVSFIKTFVSVGGLANLMAIYKKKIEAENSNTAIDEERKCCEVLRYVFAEEDATVALIEIDGGVELLLKGMNSKRITPDNQLDILLEITLTSSMVEHPSQEGLYLGGDVCVMNAFSNLVSEGVDMKKFLSFFSLFSKSKSEKFKHASLVLINNLIDQPELEHRMDVRNSFIEIGLVNELENMKNTEWMKIDKIKDSINDFFDSWEEDKKEVESRFDDLKQVVDFESTKSLNNYVTEQMDKFECNDILTNVHKEILFFAKVKDDNLLLIKKIVILTGIIRQISLQVTKNNNEKSNKKKIESGDNEEERIKIDEVFDRMKLDWEKVTVDQSILEDLNKKKQDLKNSKEQLQITLEKIKTIEKEVSSIDQENSEVNKELNDKKEKIQQIDTESKKINDEIEEVKKKIEQTKKELASKPKGVSVSGTSSLAPPPPPPGATSVPPPPPPPGASSIPPPPPPPGASSVPPPPPPPGMPGMPGMPPPPPPPGMPGMPPPPPPPGMPGMPPPPPGMPGMPPPPPGMPGMPGMPPPPPGMPGMPPPPPGMPGMPPPPPGGFGFRPAAPVINGLVDTLPKPKSKVKNFMWQKMNDKNLSGTLFTKLDTLDKTKQKLDLSLIEAAFKVPEKVKPVADAAPKETKKQGPICILDAKNNQTFTILLKGFKNKTPEEVCAAINSVDQTVFEETSTIKTMLKALEDAKEEIGQVEEHIKEKGTDNLGSAEMFVHALNGVSNITLKLNSFQSKMELPVKLEEVGPNIKHVIKASNQLLDSKKFIHLMEVILLMGNFLNSGTAKGNVAGFKFETLNKTLDTKTGDNKRTLLHIIQEYAAEKLKEEVDGWQNEVTEIPLAAKVPGAQFESDIKSLEKMYNDIQTAVGKIPEDGSKFHPIMKKFLEETRGKLDAVAKDFAEMNEIYKKAIQYMALDIAKPPPPEEFFTTLSTFISNWNRVTEENKKLQAQREKEAKKAEAAAAKKAGKKKTSLAPIPGEEGNMVKGRRQNPLAMEAAANVGGLKKTGFTFKKKTTKVLKTMDI</sequence>
<dbReference type="OMA" id="IRNDCFI"/>
<dbReference type="GO" id="GO:0030041">
    <property type="term" value="P:actin filament polymerization"/>
    <property type="evidence" value="ECO:0007669"/>
    <property type="project" value="TreeGrafter"/>
</dbReference>
<comment type="similarity">
    <text evidence="1">Belongs to the formin homology family. Diaphanous subfamily.</text>
</comment>
<dbReference type="GO" id="GO:0005884">
    <property type="term" value="C:actin filament"/>
    <property type="evidence" value="ECO:0007669"/>
    <property type="project" value="TreeGrafter"/>
</dbReference>
<evidence type="ECO:0000256" key="1">
    <source>
        <dbReference type="ARBA" id="ARBA00008214"/>
    </source>
</evidence>
<dbReference type="CDD" id="cd00029">
    <property type="entry name" value="C1"/>
    <property type="match status" value="1"/>
</dbReference>
<dbReference type="InterPro" id="IPR015425">
    <property type="entry name" value="FH2_Formin"/>
</dbReference>
<dbReference type="SUPFAM" id="SSF48371">
    <property type="entry name" value="ARM repeat"/>
    <property type="match status" value="1"/>
</dbReference>
<feature type="coiled-coil region" evidence="4">
    <location>
        <begin position="841"/>
        <end position="868"/>
    </location>
</feature>
<evidence type="ECO:0000259" key="6">
    <source>
        <dbReference type="PROSITE" id="PS51232"/>
    </source>
</evidence>
<dbReference type="PROSITE" id="PS51444">
    <property type="entry name" value="FH2"/>
    <property type="match status" value="1"/>
</dbReference>
<dbReference type="Pfam" id="PF06371">
    <property type="entry name" value="Drf_GBD"/>
    <property type="match status" value="1"/>
</dbReference>
<dbReference type="SMR" id="A0A5K1V278"/>
<dbReference type="VEuPathDB" id="AmoebaDB:EHI8A_235890"/>
<dbReference type="InterPro" id="IPR011989">
    <property type="entry name" value="ARM-like"/>
</dbReference>
<name>A0A5K1V278_ENTHI</name>
<dbReference type="SUPFAM" id="SSF101447">
    <property type="entry name" value="Formin homology 2 domain (FH2 domain)"/>
    <property type="match status" value="1"/>
</dbReference>
<dbReference type="Gene3D" id="1.25.10.10">
    <property type="entry name" value="Leucine-rich Repeat Variant"/>
    <property type="match status" value="1"/>
</dbReference>
<dbReference type="GO" id="GO:0031267">
    <property type="term" value="F:small GTPase binding"/>
    <property type="evidence" value="ECO:0007669"/>
    <property type="project" value="InterPro"/>
</dbReference>
<dbReference type="GO" id="GO:0003779">
    <property type="term" value="F:actin binding"/>
    <property type="evidence" value="ECO:0007669"/>
    <property type="project" value="UniProtKB-KW"/>
</dbReference>
<dbReference type="PANTHER" id="PTHR45691">
    <property type="entry name" value="PROTEIN DIAPHANOUS"/>
    <property type="match status" value="1"/>
</dbReference>
<dbReference type="VEuPathDB" id="AmoebaDB:EHI8A_022520"/>
<comment type="caution">
    <text evidence="8">The sequence shown here is derived from an EMBL/GenBank/DDBJ whole genome shotgun (WGS) entry which is preliminary data.</text>
</comment>
<feature type="domain" description="FH2" evidence="7">
    <location>
        <begin position="724"/>
        <end position="1123"/>
    </location>
</feature>
<dbReference type="GO" id="GO:0045010">
    <property type="term" value="P:actin nucleation"/>
    <property type="evidence" value="ECO:0007669"/>
    <property type="project" value="UniProtKB-ARBA"/>
</dbReference>